<dbReference type="Proteomes" id="UP000192727">
    <property type="component" value="Chromosome"/>
</dbReference>
<protein>
    <submittedName>
        <fullName evidence="2">Uncharacterized protein</fullName>
    </submittedName>
</protein>
<dbReference type="AlphaFoldDB" id="A0A1V0UUK5"/>
<gene>
    <name evidence="2" type="ORF">B7C51_15160</name>
</gene>
<reference evidence="2 3" key="1">
    <citation type="submission" date="2017-03" db="EMBL/GenBank/DDBJ databases">
        <title>Paenibacillus larvae genome sequencing.</title>
        <authorList>
            <person name="Dingman D.W."/>
        </authorList>
    </citation>
    <scope>NUCLEOTIDE SEQUENCE [LARGE SCALE GENOMIC DNA]</scope>
    <source>
        <strain evidence="2 3">SAG 10367</strain>
    </source>
</reference>
<sequence length="118" mass="13500">MQKTKGEIFHLAVGIIITLFGIIDIFKQVNYENIFTLFIGISAILTGITYKDGEYDERIRYVKEKAGYYSYAISVVSLFVLLLLYRNGLISGDAAVYTMFFFPALLFYVIGFVVHKRT</sequence>
<organism evidence="2 3">
    <name type="scientific">Paenibacillus larvae subsp. pulvifaciens</name>
    <dbReference type="NCBI Taxonomy" id="1477"/>
    <lineage>
        <taxon>Bacteria</taxon>
        <taxon>Bacillati</taxon>
        <taxon>Bacillota</taxon>
        <taxon>Bacilli</taxon>
        <taxon>Bacillales</taxon>
        <taxon>Paenibacillaceae</taxon>
        <taxon>Paenibacillus</taxon>
    </lineage>
</organism>
<evidence type="ECO:0000256" key="1">
    <source>
        <dbReference type="SAM" id="Phobius"/>
    </source>
</evidence>
<accession>A0A1V0UUK5</accession>
<evidence type="ECO:0000313" key="3">
    <source>
        <dbReference type="Proteomes" id="UP000192727"/>
    </source>
</evidence>
<name>A0A1V0UUK5_9BACL</name>
<feature type="transmembrane region" description="Helical" evidence="1">
    <location>
        <begin position="68"/>
        <end position="88"/>
    </location>
</feature>
<proteinExistence type="predicted"/>
<keyword evidence="1" id="KW-1133">Transmembrane helix</keyword>
<feature type="transmembrane region" description="Helical" evidence="1">
    <location>
        <begin position="94"/>
        <end position="114"/>
    </location>
</feature>
<keyword evidence="1" id="KW-0812">Transmembrane</keyword>
<feature type="transmembrane region" description="Helical" evidence="1">
    <location>
        <begin position="7"/>
        <end position="25"/>
    </location>
</feature>
<dbReference type="RefSeq" id="WP_023484901.1">
    <property type="nucleotide sequence ID" value="NZ_CP020557.1"/>
</dbReference>
<feature type="transmembrane region" description="Helical" evidence="1">
    <location>
        <begin position="31"/>
        <end position="48"/>
    </location>
</feature>
<evidence type="ECO:0000313" key="2">
    <source>
        <dbReference type="EMBL" id="ARF68847.1"/>
    </source>
</evidence>
<keyword evidence="1" id="KW-0472">Membrane</keyword>
<dbReference type="EMBL" id="CP020557">
    <property type="protein sequence ID" value="ARF68847.1"/>
    <property type="molecule type" value="Genomic_DNA"/>
</dbReference>